<evidence type="ECO:0000313" key="5">
    <source>
        <dbReference type="EMBL" id="KAK1852328.1"/>
    </source>
</evidence>
<dbReference type="SUPFAM" id="SSF57701">
    <property type="entry name" value="Zn2/Cys6 DNA-binding domain"/>
    <property type="match status" value="1"/>
</dbReference>
<reference evidence="5" key="1">
    <citation type="submission" date="2023-01" db="EMBL/GenBank/DDBJ databases">
        <title>Colletotrichum chrysophilum M932 genome sequence.</title>
        <authorList>
            <person name="Baroncelli R."/>
        </authorList>
    </citation>
    <scope>NUCLEOTIDE SEQUENCE</scope>
    <source>
        <strain evidence="5">M932</strain>
    </source>
</reference>
<feature type="region of interest" description="Disordered" evidence="3">
    <location>
        <begin position="175"/>
        <end position="223"/>
    </location>
</feature>
<comment type="subcellular location">
    <subcellularLocation>
        <location evidence="1">Nucleus</location>
    </subcellularLocation>
</comment>
<accession>A0AAD9AQW0</accession>
<dbReference type="PROSITE" id="PS50048">
    <property type="entry name" value="ZN2_CY6_FUNGAL_2"/>
    <property type="match status" value="1"/>
</dbReference>
<dbReference type="SMART" id="SM00066">
    <property type="entry name" value="GAL4"/>
    <property type="match status" value="1"/>
</dbReference>
<dbReference type="GO" id="GO:0008270">
    <property type="term" value="F:zinc ion binding"/>
    <property type="evidence" value="ECO:0007669"/>
    <property type="project" value="InterPro"/>
</dbReference>
<evidence type="ECO:0000313" key="6">
    <source>
        <dbReference type="Proteomes" id="UP001243330"/>
    </source>
</evidence>
<evidence type="ECO:0000256" key="1">
    <source>
        <dbReference type="ARBA" id="ARBA00004123"/>
    </source>
</evidence>
<feature type="region of interest" description="Disordered" evidence="3">
    <location>
        <begin position="1"/>
        <end position="20"/>
    </location>
</feature>
<comment type="caution">
    <text evidence="5">The sequence shown here is derived from an EMBL/GenBank/DDBJ whole genome shotgun (WGS) entry which is preliminary data.</text>
</comment>
<dbReference type="InterPro" id="IPR021858">
    <property type="entry name" value="Fun_TF"/>
</dbReference>
<dbReference type="GO" id="GO:0005634">
    <property type="term" value="C:nucleus"/>
    <property type="evidence" value="ECO:0007669"/>
    <property type="project" value="UniProtKB-SubCell"/>
</dbReference>
<feature type="compositionally biased region" description="Low complexity" evidence="3">
    <location>
        <begin position="175"/>
        <end position="186"/>
    </location>
</feature>
<keyword evidence="2" id="KW-0539">Nucleus</keyword>
<organism evidence="5 6">
    <name type="scientific">Colletotrichum chrysophilum</name>
    <dbReference type="NCBI Taxonomy" id="1836956"/>
    <lineage>
        <taxon>Eukaryota</taxon>
        <taxon>Fungi</taxon>
        <taxon>Dikarya</taxon>
        <taxon>Ascomycota</taxon>
        <taxon>Pezizomycotina</taxon>
        <taxon>Sordariomycetes</taxon>
        <taxon>Hypocreomycetidae</taxon>
        <taxon>Glomerellales</taxon>
        <taxon>Glomerellaceae</taxon>
        <taxon>Colletotrichum</taxon>
        <taxon>Colletotrichum gloeosporioides species complex</taxon>
    </lineage>
</organism>
<dbReference type="PANTHER" id="PTHR37534">
    <property type="entry name" value="TRANSCRIPTIONAL ACTIVATOR PROTEIN UGA3"/>
    <property type="match status" value="1"/>
</dbReference>
<sequence length="839" mass="94240">MPRPKKPGAPEPKRRSRNGCWYRPCKGRKVKCGEEHPTCLNCQRTGEVCDYSVRLNWEGRRTKRSSSFGTPNQTSQPLQEATASQIQPPSFTHTFSVNATSTNIQPKPIVQRIQTASGSIEPTRRKQEPTDMRVFGINEAGTSSFYSTPPQEIQASVPSPIIPKHVVDSFASLRRSSSGTVSPSSQRPHKRSKSFAESSDSEFHRQPSLLASPASLVGASPPICRMRSNTGSKVRALPLTPVSSGMNPDDDAATPLLILPSPASPDNSRLSVDYLLSGSPDLAHRPKKHAQYNFRPPLPDLRPKEDVLEDAIFYGYDLGFRDADINQNNDLGAISKTTSNGESSMTVMGGGHGGFPPLQPSGIGLQTSVLPRMTGGYYDRPILIRIPRNLEPLPLKLRDNPMNLLYFVRDLKSRLWRLKLTFIQSIIFLITQPRVRFLLGESSTALTHKVLVPYDDPSSNPFRTVLPQMATRNDHLLSLLLAYSGKQHVHALGTFQTNPSVASHRAKLLRQREPEMRIALWVQDIFPVLRLALGDREQIISNTSLATAIMLASLEIISPTAFGYEIPWQTHLNLARDLMRRRLADLRRTSYSLEEDRVCSFLWSWLAYLDVLGSLSGGTGSDPSRSWVLEYTMYNNADDQYEIDCIMGFTTKCVQLLAQVSELARHCDMQRIRSDGQARPEWIPDTDCVRRAQQLERELMESMTQPSHPCKHVQNVEARDRQEIVLMNEAFHWAGLVHIHRRVFGKSSGHADVQGPVQRIFSCMEYVRAGGTAETGFLFPMFTAGCNTLDEDQRSRILERFRSVEGNGMTQVHKARRLMERVWMTGQPWEPLLCTEFIG</sequence>
<dbReference type="GO" id="GO:0000981">
    <property type="term" value="F:DNA-binding transcription factor activity, RNA polymerase II-specific"/>
    <property type="evidence" value="ECO:0007669"/>
    <property type="project" value="InterPro"/>
</dbReference>
<name>A0AAD9AQW0_9PEZI</name>
<dbReference type="CDD" id="cd00067">
    <property type="entry name" value="GAL4"/>
    <property type="match status" value="1"/>
</dbReference>
<proteinExistence type="predicted"/>
<evidence type="ECO:0000256" key="2">
    <source>
        <dbReference type="ARBA" id="ARBA00023242"/>
    </source>
</evidence>
<dbReference type="EMBL" id="JAQOWY010000077">
    <property type="protein sequence ID" value="KAK1852328.1"/>
    <property type="molecule type" value="Genomic_DNA"/>
</dbReference>
<evidence type="ECO:0000259" key="4">
    <source>
        <dbReference type="PROSITE" id="PS50048"/>
    </source>
</evidence>
<dbReference type="GO" id="GO:0045944">
    <property type="term" value="P:positive regulation of transcription by RNA polymerase II"/>
    <property type="evidence" value="ECO:0007669"/>
    <property type="project" value="TreeGrafter"/>
</dbReference>
<protein>
    <submittedName>
        <fullName evidence="5">C6 zinc finger protein</fullName>
    </submittedName>
</protein>
<gene>
    <name evidence="5" type="ORF">CCHR01_05050</name>
</gene>
<feature type="domain" description="Zn(2)-C6 fungal-type" evidence="4">
    <location>
        <begin position="25"/>
        <end position="51"/>
    </location>
</feature>
<dbReference type="AlphaFoldDB" id="A0AAD9AQW0"/>
<dbReference type="Proteomes" id="UP001243330">
    <property type="component" value="Unassembled WGS sequence"/>
</dbReference>
<keyword evidence="6" id="KW-1185">Reference proteome</keyword>
<dbReference type="InterPro" id="IPR001138">
    <property type="entry name" value="Zn2Cys6_DnaBD"/>
</dbReference>
<dbReference type="Pfam" id="PF00172">
    <property type="entry name" value="Zn_clus"/>
    <property type="match status" value="1"/>
</dbReference>
<dbReference type="Pfam" id="PF11951">
    <property type="entry name" value="Fungal_trans_2"/>
    <property type="match status" value="1"/>
</dbReference>
<dbReference type="Gene3D" id="4.10.240.10">
    <property type="entry name" value="Zn(2)-C6 fungal-type DNA-binding domain"/>
    <property type="match status" value="1"/>
</dbReference>
<dbReference type="GO" id="GO:0000976">
    <property type="term" value="F:transcription cis-regulatory region binding"/>
    <property type="evidence" value="ECO:0007669"/>
    <property type="project" value="TreeGrafter"/>
</dbReference>
<dbReference type="PANTHER" id="PTHR37534:SF43">
    <property type="entry name" value="FINGER DOMAIN PROTEIN, PUTATIVE (AFU_ORTHOLOGUE AFUA_1G01850)-RELATED"/>
    <property type="match status" value="1"/>
</dbReference>
<evidence type="ECO:0000256" key="3">
    <source>
        <dbReference type="SAM" id="MobiDB-lite"/>
    </source>
</evidence>
<dbReference type="InterPro" id="IPR036864">
    <property type="entry name" value="Zn2-C6_fun-type_DNA-bd_sf"/>
</dbReference>